<dbReference type="EMBL" id="RAPY01000001">
    <property type="protein sequence ID" value="RKE57557.1"/>
    <property type="molecule type" value="Genomic_DNA"/>
</dbReference>
<dbReference type="GO" id="GO:0016987">
    <property type="term" value="F:sigma factor activity"/>
    <property type="evidence" value="ECO:0007669"/>
    <property type="project" value="UniProtKB-KW"/>
</dbReference>
<dbReference type="Gene3D" id="1.10.1740.10">
    <property type="match status" value="1"/>
</dbReference>
<dbReference type="Pfam" id="PF04542">
    <property type="entry name" value="Sigma70_r2"/>
    <property type="match status" value="1"/>
</dbReference>
<keyword evidence="10" id="KW-1185">Reference proteome</keyword>
<sequence>METITQKQAHRGGLQGVLDHDTFNLVYTTYQGTLYKKFMFLLNFQETAEDILQDVFLKTWQLRDTIKTEKSLKSYLFQIGRNLIMDHYRRQKREQGFTLIYRDFINVVDQIDEECIFHEDKFSKLEGIINKLPPRRRQVFELCKFERRSYEEVSELLHISPSTISDHIVKAMQFIKVHWN</sequence>
<evidence type="ECO:0000313" key="10">
    <source>
        <dbReference type="Proteomes" id="UP000286246"/>
    </source>
</evidence>
<organism evidence="9 10">
    <name type="scientific">Sphingobacterium detergens</name>
    <dbReference type="NCBI Taxonomy" id="1145106"/>
    <lineage>
        <taxon>Bacteria</taxon>
        <taxon>Pseudomonadati</taxon>
        <taxon>Bacteroidota</taxon>
        <taxon>Sphingobacteriia</taxon>
        <taxon>Sphingobacteriales</taxon>
        <taxon>Sphingobacteriaceae</taxon>
        <taxon>Sphingobacterium</taxon>
    </lineage>
</organism>
<evidence type="ECO:0000256" key="5">
    <source>
        <dbReference type="ARBA" id="ARBA00023163"/>
    </source>
</evidence>
<protein>
    <recommendedName>
        <fullName evidence="6">RNA polymerase sigma factor</fullName>
    </recommendedName>
</protein>
<keyword evidence="4 6" id="KW-0238">DNA-binding</keyword>
<evidence type="ECO:0000256" key="2">
    <source>
        <dbReference type="ARBA" id="ARBA00023015"/>
    </source>
</evidence>
<proteinExistence type="inferred from homology"/>
<feature type="domain" description="RNA polymerase sigma-70 region 2" evidence="7">
    <location>
        <begin position="27"/>
        <end position="93"/>
    </location>
</feature>
<dbReference type="InterPro" id="IPR013249">
    <property type="entry name" value="RNA_pol_sigma70_r4_t2"/>
</dbReference>
<dbReference type="RefSeq" id="WP_120259104.1">
    <property type="nucleotide sequence ID" value="NZ_RAPY01000001.1"/>
</dbReference>
<dbReference type="PANTHER" id="PTHR43133:SF46">
    <property type="entry name" value="RNA POLYMERASE SIGMA-70 FACTOR ECF SUBFAMILY"/>
    <property type="match status" value="1"/>
</dbReference>
<dbReference type="OrthoDB" id="799938at2"/>
<dbReference type="InterPro" id="IPR007627">
    <property type="entry name" value="RNA_pol_sigma70_r2"/>
</dbReference>
<keyword evidence="5 6" id="KW-0804">Transcription</keyword>
<dbReference type="PROSITE" id="PS01063">
    <property type="entry name" value="SIGMA70_ECF"/>
    <property type="match status" value="1"/>
</dbReference>
<keyword evidence="2 6" id="KW-0805">Transcription regulation</keyword>
<evidence type="ECO:0000256" key="1">
    <source>
        <dbReference type="ARBA" id="ARBA00010641"/>
    </source>
</evidence>
<evidence type="ECO:0000259" key="8">
    <source>
        <dbReference type="Pfam" id="PF08281"/>
    </source>
</evidence>
<comment type="similarity">
    <text evidence="1 6">Belongs to the sigma-70 factor family. ECF subfamily.</text>
</comment>
<accession>A0A420BLH7</accession>
<dbReference type="CDD" id="cd06171">
    <property type="entry name" value="Sigma70_r4"/>
    <property type="match status" value="1"/>
</dbReference>
<feature type="domain" description="RNA polymerase sigma factor 70 region 4 type 2" evidence="8">
    <location>
        <begin position="125"/>
        <end position="173"/>
    </location>
</feature>
<reference evidence="9 10" key="1">
    <citation type="submission" date="2018-09" db="EMBL/GenBank/DDBJ databases">
        <title>Genomic Encyclopedia of Type Strains, Phase III (KMG-III): the genomes of soil and plant-associated and newly described type strains.</title>
        <authorList>
            <person name="Whitman W."/>
        </authorList>
    </citation>
    <scope>NUCLEOTIDE SEQUENCE [LARGE SCALE GENOMIC DNA]</scope>
    <source>
        <strain evidence="9 10">CECT 7938</strain>
    </source>
</reference>
<dbReference type="InterPro" id="IPR014284">
    <property type="entry name" value="RNA_pol_sigma-70_dom"/>
</dbReference>
<dbReference type="SUPFAM" id="SSF88659">
    <property type="entry name" value="Sigma3 and sigma4 domains of RNA polymerase sigma factors"/>
    <property type="match status" value="1"/>
</dbReference>
<dbReference type="PANTHER" id="PTHR43133">
    <property type="entry name" value="RNA POLYMERASE ECF-TYPE SIGMA FACTO"/>
    <property type="match status" value="1"/>
</dbReference>
<dbReference type="AlphaFoldDB" id="A0A420BLH7"/>
<evidence type="ECO:0000259" key="7">
    <source>
        <dbReference type="Pfam" id="PF04542"/>
    </source>
</evidence>
<dbReference type="Gene3D" id="1.10.10.10">
    <property type="entry name" value="Winged helix-like DNA-binding domain superfamily/Winged helix DNA-binding domain"/>
    <property type="match status" value="1"/>
</dbReference>
<dbReference type="InterPro" id="IPR013325">
    <property type="entry name" value="RNA_pol_sigma_r2"/>
</dbReference>
<dbReference type="GO" id="GO:0003677">
    <property type="term" value="F:DNA binding"/>
    <property type="evidence" value="ECO:0007669"/>
    <property type="project" value="UniProtKB-KW"/>
</dbReference>
<dbReference type="InterPro" id="IPR036388">
    <property type="entry name" value="WH-like_DNA-bd_sf"/>
</dbReference>
<name>A0A420BLH7_SPHD1</name>
<keyword evidence="3 6" id="KW-0731">Sigma factor</keyword>
<dbReference type="InterPro" id="IPR000838">
    <property type="entry name" value="RNA_pol_sigma70_ECF_CS"/>
</dbReference>
<comment type="caution">
    <text evidence="9">The sequence shown here is derived from an EMBL/GenBank/DDBJ whole genome shotgun (WGS) entry which is preliminary data.</text>
</comment>
<dbReference type="InterPro" id="IPR039425">
    <property type="entry name" value="RNA_pol_sigma-70-like"/>
</dbReference>
<evidence type="ECO:0000256" key="3">
    <source>
        <dbReference type="ARBA" id="ARBA00023082"/>
    </source>
</evidence>
<dbReference type="GO" id="GO:0006352">
    <property type="term" value="P:DNA-templated transcription initiation"/>
    <property type="evidence" value="ECO:0007669"/>
    <property type="project" value="InterPro"/>
</dbReference>
<dbReference type="Proteomes" id="UP000286246">
    <property type="component" value="Unassembled WGS sequence"/>
</dbReference>
<evidence type="ECO:0000256" key="4">
    <source>
        <dbReference type="ARBA" id="ARBA00023125"/>
    </source>
</evidence>
<dbReference type="InterPro" id="IPR013324">
    <property type="entry name" value="RNA_pol_sigma_r3/r4-like"/>
</dbReference>
<dbReference type="NCBIfam" id="TIGR02937">
    <property type="entry name" value="sigma70-ECF"/>
    <property type="match status" value="1"/>
</dbReference>
<gene>
    <name evidence="9" type="ORF">DFQ12_2447</name>
</gene>
<dbReference type="SUPFAM" id="SSF88946">
    <property type="entry name" value="Sigma2 domain of RNA polymerase sigma factors"/>
    <property type="match status" value="1"/>
</dbReference>
<evidence type="ECO:0000313" key="9">
    <source>
        <dbReference type="EMBL" id="RKE57557.1"/>
    </source>
</evidence>
<evidence type="ECO:0000256" key="6">
    <source>
        <dbReference type="RuleBase" id="RU000716"/>
    </source>
</evidence>
<dbReference type="Pfam" id="PF08281">
    <property type="entry name" value="Sigma70_r4_2"/>
    <property type="match status" value="1"/>
</dbReference>